<name>A0A017SCJ8_ASPRC</name>
<evidence type="ECO:0000313" key="4">
    <source>
        <dbReference type="Proteomes" id="UP000019804"/>
    </source>
</evidence>
<feature type="transmembrane region" description="Helical" evidence="2">
    <location>
        <begin position="36"/>
        <end position="54"/>
    </location>
</feature>
<accession>A0A017SCJ8</accession>
<dbReference type="RefSeq" id="XP_040638335.1">
    <property type="nucleotide sequence ID" value="XM_040787661.1"/>
</dbReference>
<organism evidence="3 4">
    <name type="scientific">Aspergillus ruber (strain CBS 135680)</name>
    <dbReference type="NCBI Taxonomy" id="1388766"/>
    <lineage>
        <taxon>Eukaryota</taxon>
        <taxon>Fungi</taxon>
        <taxon>Dikarya</taxon>
        <taxon>Ascomycota</taxon>
        <taxon>Pezizomycotina</taxon>
        <taxon>Eurotiomycetes</taxon>
        <taxon>Eurotiomycetidae</taxon>
        <taxon>Eurotiales</taxon>
        <taxon>Aspergillaceae</taxon>
        <taxon>Aspergillus</taxon>
        <taxon>Aspergillus subgen. Aspergillus</taxon>
    </lineage>
</organism>
<sequence length="81" mass="9142">MRRPLWPGRNSSDGLDDMEMSAGRPSLMTYELMGRYAFFLCCLLSFQPGVWARFMVIEDLFCVVCIALGMVLASILLIEGE</sequence>
<feature type="region of interest" description="Disordered" evidence="1">
    <location>
        <begin position="1"/>
        <end position="21"/>
    </location>
</feature>
<protein>
    <submittedName>
        <fullName evidence="3">Uncharacterized protein</fullName>
    </submittedName>
</protein>
<keyword evidence="2" id="KW-1133">Transmembrane helix</keyword>
<dbReference type="AlphaFoldDB" id="A0A017SCJ8"/>
<keyword evidence="2" id="KW-0472">Membrane</keyword>
<feature type="transmembrane region" description="Helical" evidence="2">
    <location>
        <begin position="60"/>
        <end position="78"/>
    </location>
</feature>
<dbReference type="GeneID" id="63702785"/>
<keyword evidence="2" id="KW-0812">Transmembrane</keyword>
<gene>
    <name evidence="3" type="ORF">EURHEDRAFT_81442</name>
</gene>
<dbReference type="HOGENOM" id="CLU_2573508_0_0_1"/>
<evidence type="ECO:0000256" key="2">
    <source>
        <dbReference type="SAM" id="Phobius"/>
    </source>
</evidence>
<dbReference type="Proteomes" id="UP000019804">
    <property type="component" value="Unassembled WGS sequence"/>
</dbReference>
<evidence type="ECO:0000256" key="1">
    <source>
        <dbReference type="SAM" id="MobiDB-lite"/>
    </source>
</evidence>
<proteinExistence type="predicted"/>
<dbReference type="EMBL" id="KK088425">
    <property type="protein sequence ID" value="EYE94647.1"/>
    <property type="molecule type" value="Genomic_DNA"/>
</dbReference>
<evidence type="ECO:0000313" key="3">
    <source>
        <dbReference type="EMBL" id="EYE94647.1"/>
    </source>
</evidence>
<keyword evidence="4" id="KW-1185">Reference proteome</keyword>
<reference evidence="4" key="1">
    <citation type="journal article" date="2014" name="Nat. Commun.">
        <title>Genomic adaptations of the halophilic Dead Sea filamentous fungus Eurotium rubrum.</title>
        <authorList>
            <person name="Kis-Papo T."/>
            <person name="Weig A.R."/>
            <person name="Riley R."/>
            <person name="Persoh D."/>
            <person name="Salamov A."/>
            <person name="Sun H."/>
            <person name="Lipzen A."/>
            <person name="Wasser S.P."/>
            <person name="Rambold G."/>
            <person name="Grigoriev I.V."/>
            <person name="Nevo E."/>
        </authorList>
    </citation>
    <scope>NUCLEOTIDE SEQUENCE [LARGE SCALE GENOMIC DNA]</scope>
    <source>
        <strain evidence="4">CBS 135680</strain>
    </source>
</reference>